<evidence type="ECO:0000313" key="3">
    <source>
        <dbReference type="EnsemblPlants" id="KRG89870"/>
    </source>
</evidence>
<dbReference type="SMR" id="A0A0R0EJ01"/>
<name>A0A0R0EJ01_SOYBN</name>
<feature type="transmembrane region" description="Helical" evidence="1">
    <location>
        <begin position="6"/>
        <end position="26"/>
    </location>
</feature>
<organism evidence="2">
    <name type="scientific">Glycine max</name>
    <name type="common">Soybean</name>
    <name type="synonym">Glycine hispida</name>
    <dbReference type="NCBI Taxonomy" id="3847"/>
    <lineage>
        <taxon>Eukaryota</taxon>
        <taxon>Viridiplantae</taxon>
        <taxon>Streptophyta</taxon>
        <taxon>Embryophyta</taxon>
        <taxon>Tracheophyta</taxon>
        <taxon>Spermatophyta</taxon>
        <taxon>Magnoliopsida</taxon>
        <taxon>eudicotyledons</taxon>
        <taxon>Gunneridae</taxon>
        <taxon>Pentapetalae</taxon>
        <taxon>rosids</taxon>
        <taxon>fabids</taxon>
        <taxon>Fabales</taxon>
        <taxon>Fabaceae</taxon>
        <taxon>Papilionoideae</taxon>
        <taxon>50 kb inversion clade</taxon>
        <taxon>NPAAA clade</taxon>
        <taxon>indigoferoid/millettioid clade</taxon>
        <taxon>Phaseoleae</taxon>
        <taxon>Glycine</taxon>
        <taxon>Glycine subgen. Soja</taxon>
    </lineage>
</organism>
<protein>
    <submittedName>
        <fullName evidence="2 3">Uncharacterized protein</fullName>
    </submittedName>
</protein>
<accession>A0A0R0EJ01</accession>
<keyword evidence="1" id="KW-1133">Transmembrane helix</keyword>
<dbReference type="Proteomes" id="UP000008827">
    <property type="component" value="Chromosome 20"/>
</dbReference>
<reference evidence="3" key="2">
    <citation type="submission" date="2018-02" db="UniProtKB">
        <authorList>
            <consortium name="EnsemblPlants"/>
        </authorList>
    </citation>
    <scope>IDENTIFICATION</scope>
    <source>
        <strain evidence="3">Williams 82</strain>
    </source>
</reference>
<dbReference type="Gramene" id="KRG89870">
    <property type="protein sequence ID" value="KRG89870"/>
    <property type="gene ID" value="GLYMA_20G052600"/>
</dbReference>
<keyword evidence="1" id="KW-0472">Membrane</keyword>
<dbReference type="AlphaFoldDB" id="A0A0R0EJ01"/>
<evidence type="ECO:0000256" key="1">
    <source>
        <dbReference type="SAM" id="Phobius"/>
    </source>
</evidence>
<reference evidence="2 3" key="1">
    <citation type="journal article" date="2010" name="Nature">
        <title>Genome sequence of the palaeopolyploid soybean.</title>
        <authorList>
            <person name="Schmutz J."/>
            <person name="Cannon S.B."/>
            <person name="Schlueter J."/>
            <person name="Ma J."/>
            <person name="Mitros T."/>
            <person name="Nelson W."/>
            <person name="Hyten D.L."/>
            <person name="Song Q."/>
            <person name="Thelen J.J."/>
            <person name="Cheng J."/>
            <person name="Xu D."/>
            <person name="Hellsten U."/>
            <person name="May G.D."/>
            <person name="Yu Y."/>
            <person name="Sakurai T."/>
            <person name="Umezawa T."/>
            <person name="Bhattacharyya M.K."/>
            <person name="Sandhu D."/>
            <person name="Valliyodan B."/>
            <person name="Lindquist E."/>
            <person name="Peto M."/>
            <person name="Grant D."/>
            <person name="Shu S."/>
            <person name="Goodstein D."/>
            <person name="Barry K."/>
            <person name="Futrell-Griggs M."/>
            <person name="Abernathy B."/>
            <person name="Du J."/>
            <person name="Tian Z."/>
            <person name="Zhu L."/>
            <person name="Gill N."/>
            <person name="Joshi T."/>
            <person name="Libault M."/>
            <person name="Sethuraman A."/>
            <person name="Zhang X.-C."/>
            <person name="Shinozaki K."/>
            <person name="Nguyen H.T."/>
            <person name="Wing R.A."/>
            <person name="Cregan P."/>
            <person name="Specht J."/>
            <person name="Grimwood J."/>
            <person name="Rokhsar D."/>
            <person name="Stacey G."/>
            <person name="Shoemaker R.C."/>
            <person name="Jackson S.A."/>
        </authorList>
    </citation>
    <scope>NUCLEOTIDE SEQUENCE [LARGE SCALE GENOMIC DNA]</scope>
    <source>
        <strain evidence="3">cv. Williams 82</strain>
        <tissue evidence="2">Callus</tissue>
    </source>
</reference>
<dbReference type="EMBL" id="CM000853">
    <property type="protein sequence ID" value="KRG89870.1"/>
    <property type="molecule type" value="Genomic_DNA"/>
</dbReference>
<evidence type="ECO:0000313" key="2">
    <source>
        <dbReference type="EMBL" id="KRG89870.1"/>
    </source>
</evidence>
<keyword evidence="4" id="KW-1185">Reference proteome</keyword>
<gene>
    <name evidence="2" type="ORF">GLYMA_20G052600</name>
</gene>
<feature type="transmembrane region" description="Helical" evidence="1">
    <location>
        <begin position="38"/>
        <end position="57"/>
    </location>
</feature>
<dbReference type="EnsemblPlants" id="KRG89870">
    <property type="protein sequence ID" value="KRG89870"/>
    <property type="gene ID" value="GLYMA_20G052600"/>
</dbReference>
<proteinExistence type="predicted"/>
<dbReference type="InParanoid" id="A0A0R0EJ01"/>
<sequence length="61" mass="7085">MALVPGGIQFAVVGLCSGPMLHSLFCNWDIKDIKRVQLWTFFIQLYLLIFLYTQLFLSPNY</sequence>
<reference evidence="2" key="3">
    <citation type="submission" date="2018-07" db="EMBL/GenBank/DDBJ databases">
        <title>WGS assembly of Glycine max.</title>
        <authorList>
            <person name="Schmutz J."/>
            <person name="Cannon S."/>
            <person name="Schlueter J."/>
            <person name="Ma J."/>
            <person name="Mitros T."/>
            <person name="Nelson W."/>
            <person name="Hyten D."/>
            <person name="Song Q."/>
            <person name="Thelen J."/>
            <person name="Cheng J."/>
            <person name="Xu D."/>
            <person name="Hellsten U."/>
            <person name="May G."/>
            <person name="Yu Y."/>
            <person name="Sakurai T."/>
            <person name="Umezawa T."/>
            <person name="Bhattacharyya M."/>
            <person name="Sandhu D."/>
            <person name="Valliyodan B."/>
            <person name="Lindquist E."/>
            <person name="Peto M."/>
            <person name="Grant D."/>
            <person name="Shu S."/>
            <person name="Goodstein D."/>
            <person name="Barry K."/>
            <person name="Futrell-Griggs M."/>
            <person name="Abernathy B."/>
            <person name="Du J."/>
            <person name="Tian Z."/>
            <person name="Zhu L."/>
            <person name="Gill N."/>
            <person name="Joshi T."/>
            <person name="Libault M."/>
            <person name="Sethuraman A."/>
            <person name="Zhang X."/>
            <person name="Shinozaki K."/>
            <person name="Nguyen H."/>
            <person name="Wing R."/>
            <person name="Cregan P."/>
            <person name="Specht J."/>
            <person name="Grimwood J."/>
            <person name="Rokhsar D."/>
            <person name="Stacey G."/>
            <person name="Shoemaker R."/>
            <person name="Jackson S."/>
        </authorList>
    </citation>
    <scope>NUCLEOTIDE SEQUENCE</scope>
    <source>
        <tissue evidence="2">Callus</tissue>
    </source>
</reference>
<evidence type="ECO:0000313" key="4">
    <source>
        <dbReference type="Proteomes" id="UP000008827"/>
    </source>
</evidence>
<keyword evidence="1" id="KW-0812">Transmembrane</keyword>